<proteinExistence type="predicted"/>
<keyword evidence="1" id="KW-1133">Transmembrane helix</keyword>
<accession>A0AA90NSB0</accession>
<name>A0AA90NSB0_9BACI</name>
<feature type="transmembrane region" description="Helical" evidence="1">
    <location>
        <begin position="9"/>
        <end position="26"/>
    </location>
</feature>
<keyword evidence="1" id="KW-0472">Membrane</keyword>
<evidence type="ECO:0000259" key="2">
    <source>
        <dbReference type="Pfam" id="PF09648"/>
    </source>
</evidence>
<protein>
    <submittedName>
        <fullName evidence="3">Two-component system regulatory protein YycI</fullName>
    </submittedName>
</protein>
<dbReference type="Pfam" id="PF09648">
    <property type="entry name" value="YycI"/>
    <property type="match status" value="1"/>
</dbReference>
<evidence type="ECO:0000256" key="1">
    <source>
        <dbReference type="SAM" id="Phobius"/>
    </source>
</evidence>
<dbReference type="InterPro" id="IPR018604">
    <property type="entry name" value="YycI-like"/>
</dbReference>
<organism evidence="3 4">
    <name type="scientific">Peribacillus simplex</name>
    <dbReference type="NCBI Taxonomy" id="1478"/>
    <lineage>
        <taxon>Bacteria</taxon>
        <taxon>Bacillati</taxon>
        <taxon>Bacillota</taxon>
        <taxon>Bacilli</taxon>
        <taxon>Bacillales</taxon>
        <taxon>Bacillaceae</taxon>
        <taxon>Peribacillus</taxon>
    </lineage>
</organism>
<dbReference type="Proteomes" id="UP001178277">
    <property type="component" value="Unassembled WGS sequence"/>
</dbReference>
<dbReference type="GO" id="GO:0016020">
    <property type="term" value="C:membrane"/>
    <property type="evidence" value="ECO:0007669"/>
    <property type="project" value="InterPro"/>
</dbReference>
<evidence type="ECO:0000313" key="3">
    <source>
        <dbReference type="EMBL" id="MDP1418631.1"/>
    </source>
</evidence>
<dbReference type="Gene3D" id="2.40.128.690">
    <property type="entry name" value="YycH protein, domain 3-like"/>
    <property type="match status" value="1"/>
</dbReference>
<reference evidence="3" key="1">
    <citation type="submission" date="2023-07" db="EMBL/GenBank/DDBJ databases">
        <title>Murine gut Bacillus species.</title>
        <authorList>
            <person name="Gutman E."/>
            <person name="Hashuel R."/>
            <person name="Litvak Y."/>
        </authorList>
    </citation>
    <scope>NUCLEOTIDE SEQUENCE</scope>
    <source>
        <strain evidence="3">RU283</strain>
    </source>
</reference>
<gene>
    <name evidence="3" type="primary">yycI</name>
    <name evidence="3" type="ORF">Q8G35_09415</name>
</gene>
<dbReference type="RefSeq" id="WP_305159968.1">
    <property type="nucleotide sequence ID" value="NZ_JAUUTP010000007.1"/>
</dbReference>
<comment type="caution">
    <text evidence="3">The sequence shown here is derived from an EMBL/GenBank/DDBJ whole genome shotgun (WGS) entry which is preliminary data.</text>
</comment>
<feature type="domain" description="Regulatory protein YycH-like" evidence="2">
    <location>
        <begin position="33"/>
        <end position="249"/>
    </location>
</feature>
<evidence type="ECO:0000313" key="4">
    <source>
        <dbReference type="Proteomes" id="UP001178277"/>
    </source>
</evidence>
<sequence length="264" mass="30702">MDWNNTKSIFIMVFFVLNIFLLYQFLEKINDSQYESLTESSTDELLKEDEISIETPLPKQKTDQFLIAKSKTFEKKDIQYLKDQKAKIIDDKKLVGTFKTPIGMKSEIQAADLDIFLKEYILNGNEYHFWSYDEISQTITCYQVADKKMFYNNSKGKVTLYLNKKGEIVSYEQMYLEEIEKFNKPKELTSALNAIGALFQNGDIDPKSDITNVKLGYYNSLQTTSVSHLLVPTWWVVIDDETDLFVNAFDGEVIELNTEEKILE</sequence>
<keyword evidence="1" id="KW-0812">Transmembrane</keyword>
<dbReference type="EMBL" id="JAUUTP010000007">
    <property type="protein sequence ID" value="MDP1418631.1"/>
    <property type="molecule type" value="Genomic_DNA"/>
</dbReference>
<dbReference type="AlphaFoldDB" id="A0AA90NSB0"/>